<dbReference type="Pfam" id="PF01987">
    <property type="entry name" value="AIM24"/>
    <property type="match status" value="1"/>
</dbReference>
<evidence type="ECO:0000313" key="2">
    <source>
        <dbReference type="Proteomes" id="UP000198619"/>
    </source>
</evidence>
<gene>
    <name evidence="1" type="ORF">SAMN04488528_101777</name>
</gene>
<sequence length="282" mass="30912">MRTSCKSKNNLTKIDEMVGLDSVFQVLEYDELRGGKSIDTAFSLSIMKDAHIRLRQVRIFIKDAAVRLESGALQFMKGDITIDSKLGGILGMGKKILSKTLTNETAFKPLYYGTGEIFLEPSFGHYSLIELEDEDIIVDDGLFYACEEGVQVGVAAQKTLSSAFFGKEGLFQTKLSGSGIAVLELPVPESEVIKVKLINETLKIDGNFAILRSGRIEFSVEKSAKTLIGSGTSGEGFLNVFRGTGEVWIIPTSHIYDEIKNMNMRELTNPSGGMNTQQGNES</sequence>
<accession>A0A1I0Z6N3</accession>
<protein>
    <submittedName>
        <fullName evidence="1">Uncharacterized conserved protein, AIM24 family</fullName>
    </submittedName>
</protein>
<dbReference type="OrthoDB" id="9779518at2"/>
<dbReference type="PANTHER" id="PTHR38074:SF1">
    <property type="entry name" value="ALTERED INHERITANCE OF MITOCHONDRIA PROTEIN 24, MITOCHONDRIAL"/>
    <property type="match status" value="1"/>
</dbReference>
<dbReference type="InterPro" id="IPR016031">
    <property type="entry name" value="Trp_RNA-bd_attenuator-like_dom"/>
</dbReference>
<dbReference type="AlphaFoldDB" id="A0A1I0Z6N3"/>
<dbReference type="EMBL" id="FOKI01000017">
    <property type="protein sequence ID" value="SFB20776.1"/>
    <property type="molecule type" value="Genomic_DNA"/>
</dbReference>
<dbReference type="PANTHER" id="PTHR38074">
    <property type="entry name" value="ALTERED INHERITANCE OF MITOCHONDRIA PROTEIN 24, MITOCHONDRIAL"/>
    <property type="match status" value="1"/>
</dbReference>
<proteinExistence type="predicted"/>
<dbReference type="Gene3D" id="3.60.160.10">
    <property type="entry name" value="Mitochondrial biogenesis AIM24"/>
    <property type="match status" value="1"/>
</dbReference>
<dbReference type="RefSeq" id="WP_090041612.1">
    <property type="nucleotide sequence ID" value="NZ_FOKI01000017.1"/>
</dbReference>
<organism evidence="1 2">
    <name type="scientific">Clostridium frigidicarnis</name>
    <dbReference type="NCBI Taxonomy" id="84698"/>
    <lineage>
        <taxon>Bacteria</taxon>
        <taxon>Bacillati</taxon>
        <taxon>Bacillota</taxon>
        <taxon>Clostridia</taxon>
        <taxon>Eubacteriales</taxon>
        <taxon>Clostridiaceae</taxon>
        <taxon>Clostridium</taxon>
    </lineage>
</organism>
<dbReference type="Proteomes" id="UP000198619">
    <property type="component" value="Unassembled WGS sequence"/>
</dbReference>
<keyword evidence="2" id="KW-1185">Reference proteome</keyword>
<evidence type="ECO:0000313" key="1">
    <source>
        <dbReference type="EMBL" id="SFB20776.1"/>
    </source>
</evidence>
<dbReference type="STRING" id="84698.SAMN04488528_101777"/>
<dbReference type="SUPFAM" id="SSF51219">
    <property type="entry name" value="TRAP-like"/>
    <property type="match status" value="1"/>
</dbReference>
<dbReference type="InterPro" id="IPR036983">
    <property type="entry name" value="AIM24_sf"/>
</dbReference>
<dbReference type="InterPro" id="IPR002838">
    <property type="entry name" value="AIM24"/>
</dbReference>
<reference evidence="1 2" key="1">
    <citation type="submission" date="2016-10" db="EMBL/GenBank/DDBJ databases">
        <authorList>
            <person name="de Groot N.N."/>
        </authorList>
    </citation>
    <scope>NUCLEOTIDE SEQUENCE [LARGE SCALE GENOMIC DNA]</scope>
    <source>
        <strain evidence="1 2">DSM 12271</strain>
    </source>
</reference>
<name>A0A1I0Z6N3_9CLOT</name>